<accession>A0A2Z4GHB0</accession>
<keyword evidence="3" id="KW-1185">Reference proteome</keyword>
<dbReference type="KEGG" id="als:DJ013_21290"/>
<evidence type="ECO:0000313" key="3">
    <source>
        <dbReference type="Proteomes" id="UP000249873"/>
    </source>
</evidence>
<dbReference type="AlphaFoldDB" id="A0A2Z4GHB0"/>
<dbReference type="RefSeq" id="WP_111373948.1">
    <property type="nucleotide sequence ID" value="NZ_CP029480.1"/>
</dbReference>
<dbReference type="EMBL" id="CP029480">
    <property type="protein sequence ID" value="AWW00582.1"/>
    <property type="molecule type" value="Genomic_DNA"/>
</dbReference>
<organism evidence="2 3">
    <name type="scientific">Arcticibacterium luteifluviistationis</name>
    <dbReference type="NCBI Taxonomy" id="1784714"/>
    <lineage>
        <taxon>Bacteria</taxon>
        <taxon>Pseudomonadati</taxon>
        <taxon>Bacteroidota</taxon>
        <taxon>Cytophagia</taxon>
        <taxon>Cytophagales</taxon>
        <taxon>Leadbetterellaceae</taxon>
        <taxon>Arcticibacterium</taxon>
    </lineage>
</organism>
<reference evidence="2 3" key="1">
    <citation type="submission" date="2018-05" db="EMBL/GenBank/DDBJ databases">
        <title>Complete genome sequence of Arcticibacterium luteifluviistationis SM1504T, a cytophagaceae bacterium isolated from Arctic surface seawater.</title>
        <authorList>
            <person name="Li Y."/>
            <person name="Qin Q.-L."/>
        </authorList>
    </citation>
    <scope>NUCLEOTIDE SEQUENCE [LARGE SCALE GENOMIC DNA]</scope>
    <source>
        <strain evidence="2 3">SM1504</strain>
    </source>
</reference>
<evidence type="ECO:0000313" key="2">
    <source>
        <dbReference type="EMBL" id="AWW00582.1"/>
    </source>
</evidence>
<proteinExistence type="predicted"/>
<evidence type="ECO:0000256" key="1">
    <source>
        <dbReference type="SAM" id="SignalP"/>
    </source>
</evidence>
<feature type="chain" id="PRO_5016250980" evidence="1">
    <location>
        <begin position="19"/>
        <end position="143"/>
    </location>
</feature>
<gene>
    <name evidence="2" type="ORF">DJ013_21290</name>
</gene>
<name>A0A2Z4GHB0_9BACT</name>
<feature type="signal peptide" evidence="1">
    <location>
        <begin position="1"/>
        <end position="18"/>
    </location>
</feature>
<sequence>MKFTFLLVLFSLNFSAFGQEKYFLIEGNELNEATYQKAIMSNNFLEIDIEKAELNGKLNNKSFKAFYDVLSTSIGFVKGFKYRLTLGYLQRDVVNEQRFINYTQALAEGQGFYFYPDVLASPSWHFLEISGGDNETLRFVRKH</sequence>
<keyword evidence="1" id="KW-0732">Signal</keyword>
<protein>
    <submittedName>
        <fullName evidence="2">Uncharacterized protein</fullName>
    </submittedName>
</protein>
<dbReference type="Proteomes" id="UP000249873">
    <property type="component" value="Chromosome"/>
</dbReference>
<dbReference type="OrthoDB" id="9949112at2"/>